<comment type="caution">
    <text evidence="4">The sequence shown here is derived from an EMBL/GenBank/DDBJ whole genome shotgun (WGS) entry which is preliminary data.</text>
</comment>
<keyword evidence="2" id="KW-0479">Metal-binding</keyword>
<feature type="domain" description="Fumarylacetoacetase-like C-terminal" evidence="3">
    <location>
        <begin position="86"/>
        <end position="287"/>
    </location>
</feature>
<keyword evidence="4" id="KW-0378">Hydrolase</keyword>
<reference evidence="5" key="1">
    <citation type="journal article" date="2019" name="Int. J. Syst. Evol. Microbiol.">
        <title>The Global Catalogue of Microorganisms (GCM) 10K type strain sequencing project: providing services to taxonomists for standard genome sequencing and annotation.</title>
        <authorList>
            <consortium name="The Broad Institute Genomics Platform"/>
            <consortium name="The Broad Institute Genome Sequencing Center for Infectious Disease"/>
            <person name="Wu L."/>
            <person name="Ma J."/>
        </authorList>
    </citation>
    <scope>NUCLEOTIDE SEQUENCE [LARGE SCALE GENOMIC DNA]</scope>
    <source>
        <strain evidence="5">CGMCC 1.15474</strain>
    </source>
</reference>
<evidence type="ECO:0000313" key="5">
    <source>
        <dbReference type="Proteomes" id="UP001597318"/>
    </source>
</evidence>
<dbReference type="SUPFAM" id="SSF56529">
    <property type="entry name" value="FAH"/>
    <property type="match status" value="1"/>
</dbReference>
<dbReference type="Pfam" id="PF01557">
    <property type="entry name" value="FAA_hydrolase"/>
    <property type="match status" value="1"/>
</dbReference>
<protein>
    <submittedName>
        <fullName evidence="4">Fumarylacetoacetate hydrolase family protein</fullName>
    </submittedName>
</protein>
<organism evidence="4 5">
    <name type="scientific">Metabacillus endolithicus</name>
    <dbReference type="NCBI Taxonomy" id="1535204"/>
    <lineage>
        <taxon>Bacteria</taxon>
        <taxon>Bacillati</taxon>
        <taxon>Bacillota</taxon>
        <taxon>Bacilli</taxon>
        <taxon>Bacillales</taxon>
        <taxon>Bacillaceae</taxon>
        <taxon>Metabacillus</taxon>
    </lineage>
</organism>
<dbReference type="InterPro" id="IPR036663">
    <property type="entry name" value="Fumarylacetoacetase_C_sf"/>
</dbReference>
<gene>
    <name evidence="4" type="ORF">ACFSKK_06920</name>
</gene>
<dbReference type="InterPro" id="IPR011234">
    <property type="entry name" value="Fumarylacetoacetase-like_C"/>
</dbReference>
<dbReference type="PANTHER" id="PTHR42796">
    <property type="entry name" value="FUMARYLACETOACETATE HYDROLASE DOMAIN-CONTAINING PROTEIN 2A-RELATED"/>
    <property type="match status" value="1"/>
</dbReference>
<evidence type="ECO:0000259" key="3">
    <source>
        <dbReference type="Pfam" id="PF01557"/>
    </source>
</evidence>
<evidence type="ECO:0000256" key="2">
    <source>
        <dbReference type="ARBA" id="ARBA00022723"/>
    </source>
</evidence>
<sequence length="293" mass="32729">MKLATIKNEGEEFAVIITAEKAVSIREINRVLGMGWSEDLFSILEKNQLSSLNDWYRNGGMEKLGSSSLMDIDNLSFGPLYRNPGKIWGVGMNYVEKAIELSGSPPGEEPVIFMKPITSVIGPNDPIILPDQDQSSQVTAEAELGVIIGKMCKNIKEEEARNVVAGFTTTLDMTAKDIHAKDPRFLQRSKSFDTFFSFGPYFLTIDECQDLENIRVSTSINGCKKHQNVVRNMMFKPWWIVSFFSEIMTLHPGDIIMTGTPGSVLIRDRDVVGCEISGFKELRNLVVGKYSVN</sequence>
<dbReference type="EMBL" id="JBHUIK010000001">
    <property type="protein sequence ID" value="MFD2213425.1"/>
    <property type="molecule type" value="Genomic_DNA"/>
</dbReference>
<evidence type="ECO:0000256" key="1">
    <source>
        <dbReference type="ARBA" id="ARBA00010211"/>
    </source>
</evidence>
<keyword evidence="5" id="KW-1185">Reference proteome</keyword>
<dbReference type="PANTHER" id="PTHR42796:SF4">
    <property type="entry name" value="FUMARYLACETOACETATE HYDROLASE DOMAIN-CONTAINING PROTEIN 2A"/>
    <property type="match status" value="1"/>
</dbReference>
<name>A0ABW5BVC1_9BACI</name>
<dbReference type="GO" id="GO:0016787">
    <property type="term" value="F:hydrolase activity"/>
    <property type="evidence" value="ECO:0007669"/>
    <property type="project" value="UniProtKB-KW"/>
</dbReference>
<proteinExistence type="inferred from homology"/>
<dbReference type="Proteomes" id="UP001597318">
    <property type="component" value="Unassembled WGS sequence"/>
</dbReference>
<evidence type="ECO:0000313" key="4">
    <source>
        <dbReference type="EMBL" id="MFD2213425.1"/>
    </source>
</evidence>
<dbReference type="InterPro" id="IPR051121">
    <property type="entry name" value="FAH"/>
</dbReference>
<dbReference type="RefSeq" id="WP_247340896.1">
    <property type="nucleotide sequence ID" value="NZ_CP095550.1"/>
</dbReference>
<accession>A0ABW5BVC1</accession>
<comment type="similarity">
    <text evidence="1">Belongs to the FAH family.</text>
</comment>
<dbReference type="Gene3D" id="3.90.850.10">
    <property type="entry name" value="Fumarylacetoacetase-like, C-terminal domain"/>
    <property type="match status" value="1"/>
</dbReference>